<dbReference type="InterPro" id="IPR012349">
    <property type="entry name" value="Split_barrel_FMN-bd"/>
</dbReference>
<dbReference type="SUPFAM" id="SSF50475">
    <property type="entry name" value="FMN-binding split barrel"/>
    <property type="match status" value="1"/>
</dbReference>
<evidence type="ECO:0000256" key="4">
    <source>
        <dbReference type="ARBA" id="ARBA00012801"/>
    </source>
</evidence>
<dbReference type="Pfam" id="PF10590">
    <property type="entry name" value="PNP_phzG_C"/>
    <property type="match status" value="1"/>
</dbReference>
<dbReference type="Gene3D" id="2.30.110.10">
    <property type="entry name" value="Electron Transport, Fmn-binding Protein, Chain A"/>
    <property type="match status" value="1"/>
</dbReference>
<dbReference type="GO" id="GO:0010181">
    <property type="term" value="F:FMN binding"/>
    <property type="evidence" value="ECO:0007669"/>
    <property type="project" value="EnsemblFungi"/>
</dbReference>
<name>A0A1E4RQV0_9ASCO</name>
<dbReference type="InterPro" id="IPR019576">
    <property type="entry name" value="Pyridoxamine_oxidase_dimer_C"/>
</dbReference>
<protein>
    <recommendedName>
        <fullName evidence="4">pyridoxal 5'-phosphate synthase</fullName>
        <ecNumber evidence="4">1.4.3.5</ecNumber>
    </recommendedName>
</protein>
<dbReference type="PROSITE" id="PS01064">
    <property type="entry name" value="PYRIDOX_OXIDASE"/>
    <property type="match status" value="1"/>
</dbReference>
<dbReference type="NCBIfam" id="NF004231">
    <property type="entry name" value="PRK05679.1"/>
    <property type="match status" value="1"/>
</dbReference>
<evidence type="ECO:0000259" key="9">
    <source>
        <dbReference type="Pfam" id="PF10590"/>
    </source>
</evidence>
<feature type="domain" description="Pyridoxine 5'-phosphate oxidase dimerisation C-terminal" evidence="9">
    <location>
        <begin position="193"/>
        <end position="235"/>
    </location>
</feature>
<keyword evidence="5" id="KW-0285">Flavoprotein</keyword>
<sequence>MVSESTHGETDKPIIFAPETYQYDKGKLNDADITPDPIEQFHQWFEEAKSNLPAGSSTLPELTNFSTARLPLGRVSSRVVLLKELDHHGFIIYSNWDKLKKSQDLATNKWASLTFFWPHIQRQVRVEGLMEFVTRETSERYFNTRPRGSKIGAWASPQSQKISERNELDKLDQFYQDKFKDLKDDEIPCPEYWGGVRIVPLEIEFWQGRVSRLHDRYTYTRETIEDVWDVNRIAP</sequence>
<dbReference type="EC" id="1.4.3.5" evidence="4"/>
<dbReference type="OrthoDB" id="303614at2759"/>
<proteinExistence type="predicted"/>
<dbReference type="UniPathway" id="UPA01068">
    <property type="reaction ID" value="UER00304"/>
</dbReference>
<dbReference type="AlphaFoldDB" id="A0A1E4RQV0"/>
<evidence type="ECO:0000256" key="3">
    <source>
        <dbReference type="ARBA" id="ARBA00005037"/>
    </source>
</evidence>
<dbReference type="PANTHER" id="PTHR10851:SF0">
    <property type="entry name" value="PYRIDOXINE-5'-PHOSPHATE OXIDASE"/>
    <property type="match status" value="1"/>
</dbReference>
<keyword evidence="11" id="KW-1185">Reference proteome</keyword>
<feature type="domain" description="Pyridoxamine 5'-phosphate oxidase N-terminal" evidence="8">
    <location>
        <begin position="67"/>
        <end position="166"/>
    </location>
</feature>
<dbReference type="InterPro" id="IPR000659">
    <property type="entry name" value="Pyridox_Oxase"/>
</dbReference>
<dbReference type="InterPro" id="IPR011576">
    <property type="entry name" value="Pyridox_Oxase_N"/>
</dbReference>
<evidence type="ECO:0000256" key="2">
    <source>
        <dbReference type="ARBA" id="ARBA00004738"/>
    </source>
</evidence>
<gene>
    <name evidence="10" type="ORF">HYPBUDRAFT_146064</name>
</gene>
<evidence type="ECO:0000256" key="1">
    <source>
        <dbReference type="ARBA" id="ARBA00001917"/>
    </source>
</evidence>
<dbReference type="GeneID" id="30994492"/>
<evidence type="ECO:0000256" key="5">
    <source>
        <dbReference type="ARBA" id="ARBA00022630"/>
    </source>
</evidence>
<dbReference type="GO" id="GO:0008615">
    <property type="term" value="P:pyridoxine biosynthetic process"/>
    <property type="evidence" value="ECO:0007669"/>
    <property type="project" value="InterPro"/>
</dbReference>
<dbReference type="Pfam" id="PF01243">
    <property type="entry name" value="PNPOx_N"/>
    <property type="match status" value="1"/>
</dbReference>
<comment type="pathway">
    <text evidence="3">Cofactor metabolism; pyridoxal 5'-phosphate salvage; pyridoxal 5'-phosphate from pyridoxine 5'-phosphate: step 1/1.</text>
</comment>
<dbReference type="GO" id="GO:0005758">
    <property type="term" value="C:mitochondrial intermembrane space"/>
    <property type="evidence" value="ECO:0007669"/>
    <property type="project" value="EnsemblFungi"/>
</dbReference>
<accession>A0A1E4RQV0</accession>
<reference evidence="11" key="1">
    <citation type="submission" date="2016-05" db="EMBL/GenBank/DDBJ databases">
        <title>Comparative genomics of biotechnologically important yeasts.</title>
        <authorList>
            <consortium name="DOE Joint Genome Institute"/>
            <person name="Riley R."/>
            <person name="Haridas S."/>
            <person name="Wolfe K.H."/>
            <person name="Lopes M.R."/>
            <person name="Hittinger C.T."/>
            <person name="Goker M."/>
            <person name="Salamov A."/>
            <person name="Wisecaver J."/>
            <person name="Long T.M."/>
            <person name="Aerts A.L."/>
            <person name="Barry K."/>
            <person name="Choi C."/>
            <person name="Clum A."/>
            <person name="Coughlan A.Y."/>
            <person name="Deshpande S."/>
            <person name="Douglass A.P."/>
            <person name="Hanson S.J."/>
            <person name="Klenk H.-P."/>
            <person name="Labutti K."/>
            <person name="Lapidus A."/>
            <person name="Lindquist E."/>
            <person name="Lipzen A."/>
            <person name="Meier-Kolthoff J.P."/>
            <person name="Ohm R.A."/>
            <person name="Otillar R.P."/>
            <person name="Pangilinan J."/>
            <person name="Peng Y."/>
            <person name="Rokas A."/>
            <person name="Rosa C.A."/>
            <person name="Scheuner C."/>
            <person name="Sibirny A.A."/>
            <person name="Slot J.C."/>
            <person name="Stielow J.B."/>
            <person name="Sun H."/>
            <person name="Kurtzman C.P."/>
            <person name="Blackwell M."/>
            <person name="Grigoriev I.V."/>
            <person name="Jeffries T.W."/>
        </authorList>
    </citation>
    <scope>NUCLEOTIDE SEQUENCE [LARGE SCALE GENOMIC DNA]</scope>
    <source>
        <strain evidence="11">NRRL Y-1933</strain>
    </source>
</reference>
<evidence type="ECO:0000259" key="8">
    <source>
        <dbReference type="Pfam" id="PF01243"/>
    </source>
</evidence>
<evidence type="ECO:0000256" key="6">
    <source>
        <dbReference type="ARBA" id="ARBA00022643"/>
    </source>
</evidence>
<dbReference type="InterPro" id="IPR019740">
    <property type="entry name" value="Pyridox_Oxase_CS"/>
</dbReference>
<keyword evidence="7" id="KW-0560">Oxidoreductase</keyword>
<dbReference type="Proteomes" id="UP000095085">
    <property type="component" value="Unassembled WGS sequence"/>
</dbReference>
<evidence type="ECO:0000313" key="10">
    <source>
        <dbReference type="EMBL" id="ODV69664.1"/>
    </source>
</evidence>
<dbReference type="PANTHER" id="PTHR10851">
    <property type="entry name" value="PYRIDOXINE-5-PHOSPHATE OXIDASE"/>
    <property type="match status" value="1"/>
</dbReference>
<organism evidence="10 11">
    <name type="scientific">Hyphopichia burtonii NRRL Y-1933</name>
    <dbReference type="NCBI Taxonomy" id="984485"/>
    <lineage>
        <taxon>Eukaryota</taxon>
        <taxon>Fungi</taxon>
        <taxon>Dikarya</taxon>
        <taxon>Ascomycota</taxon>
        <taxon>Saccharomycotina</taxon>
        <taxon>Pichiomycetes</taxon>
        <taxon>Debaryomycetaceae</taxon>
        <taxon>Hyphopichia</taxon>
    </lineage>
</organism>
<dbReference type="RefSeq" id="XP_020078731.1">
    <property type="nucleotide sequence ID" value="XM_020219942.1"/>
</dbReference>
<evidence type="ECO:0000256" key="7">
    <source>
        <dbReference type="ARBA" id="ARBA00023002"/>
    </source>
</evidence>
<dbReference type="PIRSF" id="PIRSF000190">
    <property type="entry name" value="Pyd_amn-ph_oxd"/>
    <property type="match status" value="1"/>
</dbReference>
<dbReference type="NCBIfam" id="TIGR00558">
    <property type="entry name" value="pdxH"/>
    <property type="match status" value="1"/>
</dbReference>
<comment type="cofactor">
    <cofactor evidence="1">
        <name>FMN</name>
        <dbReference type="ChEBI" id="CHEBI:58210"/>
    </cofactor>
</comment>
<dbReference type="EMBL" id="KV454538">
    <property type="protein sequence ID" value="ODV69664.1"/>
    <property type="molecule type" value="Genomic_DNA"/>
</dbReference>
<dbReference type="GO" id="GO:0004733">
    <property type="term" value="F:pyridoxamine phosphate oxidase activity"/>
    <property type="evidence" value="ECO:0007669"/>
    <property type="project" value="UniProtKB-EC"/>
</dbReference>
<comment type="pathway">
    <text evidence="2">Cofactor metabolism; pyridoxal 5'-phosphate salvage; pyridoxal 5'-phosphate from pyridoxamine 5'-phosphate: step 1/1.</text>
</comment>
<keyword evidence="6" id="KW-0288">FMN</keyword>
<dbReference type="STRING" id="984485.A0A1E4RQV0"/>
<evidence type="ECO:0000313" key="11">
    <source>
        <dbReference type="Proteomes" id="UP000095085"/>
    </source>
</evidence>